<protein>
    <recommendedName>
        <fullName evidence="1">Putative membrane protein insertion efficiency factor</fullName>
    </recommendedName>
</protein>
<comment type="similarity">
    <text evidence="1">Belongs to the UPF0161 family.</text>
</comment>
<name>A0A0F6ENL8_PAEPO</name>
<evidence type="ECO:0000256" key="1">
    <source>
        <dbReference type="HAMAP-Rule" id="MF_00386"/>
    </source>
</evidence>
<keyword evidence="1" id="KW-1003">Cell membrane</keyword>
<dbReference type="Pfam" id="PF01809">
    <property type="entry name" value="YidD"/>
    <property type="match status" value="1"/>
</dbReference>
<dbReference type="InterPro" id="IPR002696">
    <property type="entry name" value="Membr_insert_effic_factor_YidD"/>
</dbReference>
<dbReference type="PANTHER" id="PTHR33383">
    <property type="entry name" value="MEMBRANE PROTEIN INSERTION EFFICIENCY FACTOR-RELATED"/>
    <property type="match status" value="1"/>
</dbReference>
<proteinExistence type="inferred from homology"/>
<keyword evidence="1" id="KW-0472">Membrane</keyword>
<evidence type="ECO:0000313" key="2">
    <source>
        <dbReference type="EMBL" id="SUA70653.1"/>
    </source>
</evidence>
<dbReference type="SMART" id="SM01234">
    <property type="entry name" value="Haemolytic"/>
    <property type="match status" value="1"/>
</dbReference>
<accession>A0A0F6ENL8</accession>
<dbReference type="GO" id="GO:0005886">
    <property type="term" value="C:plasma membrane"/>
    <property type="evidence" value="ECO:0007669"/>
    <property type="project" value="UniProtKB-SubCell"/>
</dbReference>
<sequence length="96" mass="10647">MKITTRRVVQAPIQFYRAYISPLKPATCRFYPTCSAYALEAVEVHGALRGSWLAAKRIAKCHPFHPGGVDLVPPAKKGLDQSDKDRLVTHTEKGLT</sequence>
<comment type="function">
    <text evidence="1">Could be involved in insertion of integral membrane proteins into the membrane.</text>
</comment>
<comment type="subcellular location">
    <subcellularLocation>
        <location evidence="1">Cell membrane</location>
        <topology evidence="1">Peripheral membrane protein</topology>
        <orientation evidence="1">Cytoplasmic side</orientation>
    </subcellularLocation>
</comment>
<dbReference type="AlphaFoldDB" id="A0A0F6ENL8"/>
<evidence type="ECO:0000313" key="3">
    <source>
        <dbReference type="Proteomes" id="UP000254400"/>
    </source>
</evidence>
<organism evidence="2 3">
    <name type="scientific">Paenibacillus polymyxa</name>
    <name type="common">Bacillus polymyxa</name>
    <dbReference type="NCBI Taxonomy" id="1406"/>
    <lineage>
        <taxon>Bacteria</taxon>
        <taxon>Bacillati</taxon>
        <taxon>Bacillota</taxon>
        <taxon>Bacilli</taxon>
        <taxon>Bacillales</taxon>
        <taxon>Paenibacillaceae</taxon>
        <taxon>Paenibacillus</taxon>
    </lineage>
</organism>
<dbReference type="RefSeq" id="WP_016822308.1">
    <property type="nucleotide sequence ID" value="NZ_CP009909.1"/>
</dbReference>
<dbReference type="Proteomes" id="UP000254400">
    <property type="component" value="Unassembled WGS sequence"/>
</dbReference>
<reference evidence="2 3" key="1">
    <citation type="submission" date="2018-06" db="EMBL/GenBank/DDBJ databases">
        <authorList>
            <consortium name="Pathogen Informatics"/>
            <person name="Doyle S."/>
        </authorList>
    </citation>
    <scope>NUCLEOTIDE SEQUENCE [LARGE SCALE GENOMIC DNA]</scope>
    <source>
        <strain evidence="2 3">NCTC10343</strain>
    </source>
</reference>
<dbReference type="EMBL" id="UGSC01000001">
    <property type="protein sequence ID" value="SUA70653.1"/>
    <property type="molecule type" value="Genomic_DNA"/>
</dbReference>
<dbReference type="PANTHER" id="PTHR33383:SF1">
    <property type="entry name" value="MEMBRANE PROTEIN INSERTION EFFICIENCY FACTOR-RELATED"/>
    <property type="match status" value="1"/>
</dbReference>
<dbReference type="GeneID" id="93346872"/>
<dbReference type="HAMAP" id="MF_00386">
    <property type="entry name" value="UPF0161_YidD"/>
    <property type="match status" value="1"/>
</dbReference>
<gene>
    <name evidence="2" type="primary">ytjA</name>
    <name evidence="2" type="ORF">NCTC10343_03529</name>
</gene>
<dbReference type="NCBIfam" id="TIGR00278">
    <property type="entry name" value="membrane protein insertion efficiency factor YidD"/>
    <property type="match status" value="1"/>
</dbReference>